<keyword evidence="1" id="KW-0812">Transmembrane</keyword>
<dbReference type="EMBL" id="JAFBDR010000019">
    <property type="protein sequence ID" value="MBM7572641.1"/>
    <property type="molecule type" value="Genomic_DNA"/>
</dbReference>
<evidence type="ECO:0000313" key="2">
    <source>
        <dbReference type="EMBL" id="MBM7572641.1"/>
    </source>
</evidence>
<keyword evidence="3" id="KW-1185">Reference proteome</keyword>
<keyword evidence="1" id="KW-1133">Transmembrane helix</keyword>
<dbReference type="Proteomes" id="UP001296943">
    <property type="component" value="Unassembled WGS sequence"/>
</dbReference>
<feature type="transmembrane region" description="Helical" evidence="1">
    <location>
        <begin position="82"/>
        <end position="100"/>
    </location>
</feature>
<proteinExistence type="predicted"/>
<gene>
    <name evidence="2" type="ORF">JOC48_003172</name>
</gene>
<accession>A0ABS2N3F7</accession>
<evidence type="ECO:0000256" key="1">
    <source>
        <dbReference type="SAM" id="Phobius"/>
    </source>
</evidence>
<reference evidence="2 3" key="1">
    <citation type="submission" date="2021-01" db="EMBL/GenBank/DDBJ databases">
        <title>Genomic Encyclopedia of Type Strains, Phase IV (KMG-IV): sequencing the most valuable type-strain genomes for metagenomic binning, comparative biology and taxonomic classification.</title>
        <authorList>
            <person name="Goeker M."/>
        </authorList>
    </citation>
    <scope>NUCLEOTIDE SEQUENCE [LARGE SCALE GENOMIC DNA]</scope>
    <source>
        <strain evidence="2 3">DSM 23711</strain>
    </source>
</reference>
<keyword evidence="1" id="KW-0472">Membrane</keyword>
<protein>
    <submittedName>
        <fullName evidence="2">Small secreted protein</fullName>
    </submittedName>
</protein>
<evidence type="ECO:0000313" key="3">
    <source>
        <dbReference type="Proteomes" id="UP001296943"/>
    </source>
</evidence>
<name>A0ABS2N3F7_9BACI</name>
<organism evidence="2 3">
    <name type="scientific">Aquibacillus albus</name>
    <dbReference type="NCBI Taxonomy" id="1168171"/>
    <lineage>
        <taxon>Bacteria</taxon>
        <taxon>Bacillati</taxon>
        <taxon>Bacillota</taxon>
        <taxon>Bacilli</taxon>
        <taxon>Bacillales</taxon>
        <taxon>Bacillaceae</taxon>
        <taxon>Aquibacillus</taxon>
    </lineage>
</organism>
<dbReference type="RefSeq" id="WP_204501189.1">
    <property type="nucleotide sequence ID" value="NZ_JAFBDR010000019.1"/>
</dbReference>
<comment type="caution">
    <text evidence="2">The sequence shown here is derived from an EMBL/GenBank/DDBJ whole genome shotgun (WGS) entry which is preliminary data.</text>
</comment>
<sequence>MKLTCEAVEDFYVLYQEDELHTNVKKAVEEHLQTCDKCQNIYKTGDNFTKAKKLKEDDSSNTPSNKLDNQIKTKLKLRRMRFILLFIVTIFIVYSFFQYVDDRKNMLYEVSSLEGTVRDLYFEVDRVKSEGDPYFRTFSYISDLNEKTARISRHANVFEERQIDNHPYQLHLTLTLNDFNNVLHNRYKHGQWTDRDEEALNRMSDLFDEFSILLTDERLKLNDVYDYSPTALFTPFNGDKLVSIHQDINYLAYSYSYFQKFPEEVEILTEQEMKQRAREVFQAPEAEVTLGSIQSRPVIKGNGTYSTMIEGENKRYNAEWEAYTGNLLEFNNRHMSESGELLPVEDVREQLDELIPRLFNNEEFQANYKGLNYNFSSNLDHQIYTYQIIPAKDGFETNARYRLYIDARTGNPQSLITLDQNYFAHLPFSPININVSKEEGIERLQEKYPDATYSFQNTEYVPSILSNQYELVHQFEREEGEEAPNTIYLNTRSGEEEALY</sequence>